<comment type="subunit">
    <text evidence="2">Monomer. Binds 30S ribosomal subunits, but not 50S ribosomal subunits or 70S ribosomes.</text>
</comment>
<dbReference type="GO" id="GO:0005829">
    <property type="term" value="C:cytosol"/>
    <property type="evidence" value="ECO:0007669"/>
    <property type="project" value="TreeGrafter"/>
</dbReference>
<dbReference type="GeneID" id="99985515"/>
<organism evidence="3 4">
    <name type="scientific">Roseivirga pacifica</name>
    <dbReference type="NCBI Taxonomy" id="1267423"/>
    <lineage>
        <taxon>Bacteria</taxon>
        <taxon>Pseudomonadati</taxon>
        <taxon>Bacteroidota</taxon>
        <taxon>Cytophagia</taxon>
        <taxon>Cytophagales</taxon>
        <taxon>Roseivirgaceae</taxon>
        <taxon>Roseivirga</taxon>
    </lineage>
</organism>
<dbReference type="Proteomes" id="UP000199437">
    <property type="component" value="Unassembled WGS sequence"/>
</dbReference>
<dbReference type="SUPFAM" id="SSF89919">
    <property type="entry name" value="Ribosome-binding factor A, RbfA"/>
    <property type="match status" value="1"/>
</dbReference>
<dbReference type="PANTHER" id="PTHR33515">
    <property type="entry name" value="RIBOSOME-BINDING FACTOR A, CHLOROPLASTIC-RELATED"/>
    <property type="match status" value="1"/>
</dbReference>
<comment type="similarity">
    <text evidence="2">Belongs to the RbfA family.</text>
</comment>
<dbReference type="InterPro" id="IPR015946">
    <property type="entry name" value="KH_dom-like_a/b"/>
</dbReference>
<keyword evidence="1 2" id="KW-0690">Ribosome biogenesis</keyword>
<evidence type="ECO:0000313" key="3">
    <source>
        <dbReference type="EMBL" id="SEV93409.1"/>
    </source>
</evidence>
<protein>
    <recommendedName>
        <fullName evidence="2">Ribosome-binding factor A</fullName>
    </recommendedName>
</protein>
<dbReference type="EMBL" id="FOIR01000001">
    <property type="protein sequence ID" value="SEV93409.1"/>
    <property type="molecule type" value="Genomic_DNA"/>
</dbReference>
<dbReference type="OrthoDB" id="9811910at2"/>
<dbReference type="NCBIfam" id="TIGR00082">
    <property type="entry name" value="rbfA"/>
    <property type="match status" value="1"/>
</dbReference>
<dbReference type="AlphaFoldDB" id="A0A1I0MY88"/>
<keyword evidence="2" id="KW-0963">Cytoplasm</keyword>
<dbReference type="PANTHER" id="PTHR33515:SF1">
    <property type="entry name" value="RIBOSOME-BINDING FACTOR A, CHLOROPLASTIC-RELATED"/>
    <property type="match status" value="1"/>
</dbReference>
<reference evidence="4" key="1">
    <citation type="submission" date="2016-10" db="EMBL/GenBank/DDBJ databases">
        <authorList>
            <person name="Varghese N."/>
            <person name="Submissions S."/>
        </authorList>
    </citation>
    <scope>NUCLEOTIDE SEQUENCE [LARGE SCALE GENOMIC DNA]</scope>
    <source>
        <strain evidence="4">CGMCC 1.12402</strain>
    </source>
</reference>
<comment type="function">
    <text evidence="2">One of several proteins that assist in the late maturation steps of the functional core of the 30S ribosomal subunit. Associates with free 30S ribosomal subunits (but not with 30S subunits that are part of 70S ribosomes or polysomes). Required for efficient processing of 16S rRNA. May interact with the 5'-terminal helix region of 16S rRNA.</text>
</comment>
<comment type="subcellular location">
    <subcellularLocation>
        <location evidence="2">Cytoplasm</location>
    </subcellularLocation>
</comment>
<dbReference type="RefSeq" id="WP_090257067.1">
    <property type="nucleotide sequence ID" value="NZ_FOIR01000001.1"/>
</dbReference>
<proteinExistence type="inferred from homology"/>
<dbReference type="InterPro" id="IPR023799">
    <property type="entry name" value="RbfA_dom_sf"/>
</dbReference>
<evidence type="ECO:0000256" key="1">
    <source>
        <dbReference type="ARBA" id="ARBA00022517"/>
    </source>
</evidence>
<dbReference type="GO" id="GO:0030490">
    <property type="term" value="P:maturation of SSU-rRNA"/>
    <property type="evidence" value="ECO:0007669"/>
    <property type="project" value="UniProtKB-UniRule"/>
</dbReference>
<sequence length="127" mass="14199">MTASKRQLKFSKLIQQEISAILQSQFYSEFNGKLVSVTDVEMSPDLGLARIYISVFPISFSDDALNLINDKKSKVRGELGRKIGKQVRIVPELAFFLDATAENAQSIDKLLDSLEIPEEGDSETEED</sequence>
<dbReference type="HAMAP" id="MF_00003">
    <property type="entry name" value="RbfA"/>
    <property type="match status" value="1"/>
</dbReference>
<gene>
    <name evidence="2" type="primary">rbfA</name>
    <name evidence="3" type="ORF">SAMN05216290_0776</name>
</gene>
<dbReference type="InterPro" id="IPR000238">
    <property type="entry name" value="RbfA"/>
</dbReference>
<evidence type="ECO:0000313" key="4">
    <source>
        <dbReference type="Proteomes" id="UP000199437"/>
    </source>
</evidence>
<dbReference type="Gene3D" id="3.30.300.20">
    <property type="match status" value="1"/>
</dbReference>
<evidence type="ECO:0000256" key="2">
    <source>
        <dbReference type="HAMAP-Rule" id="MF_00003"/>
    </source>
</evidence>
<dbReference type="STRING" id="1267423.SAMN05216290_0776"/>
<name>A0A1I0MY88_9BACT</name>
<accession>A0A1I0MY88</accession>
<dbReference type="GO" id="GO:0043024">
    <property type="term" value="F:ribosomal small subunit binding"/>
    <property type="evidence" value="ECO:0007669"/>
    <property type="project" value="TreeGrafter"/>
</dbReference>
<dbReference type="Pfam" id="PF02033">
    <property type="entry name" value="RBFA"/>
    <property type="match status" value="1"/>
</dbReference>
<keyword evidence="4" id="KW-1185">Reference proteome</keyword>